<keyword evidence="3" id="KW-1185">Reference proteome</keyword>
<dbReference type="AlphaFoldDB" id="A0A371D1R7"/>
<dbReference type="EMBL" id="KZ857427">
    <property type="protein sequence ID" value="RDX46474.1"/>
    <property type="molecule type" value="Genomic_DNA"/>
</dbReference>
<name>A0A371D1R7_9APHY</name>
<keyword evidence="1" id="KW-1133">Transmembrane helix</keyword>
<proteinExistence type="predicted"/>
<protein>
    <submittedName>
        <fullName evidence="2">Uncharacterized protein</fullName>
    </submittedName>
</protein>
<reference evidence="2 3" key="1">
    <citation type="journal article" date="2018" name="Biotechnol. Biofuels">
        <title>Integrative visual omics of the white-rot fungus Polyporus brumalis exposes the biotechnological potential of its oxidative enzymes for delignifying raw plant biomass.</title>
        <authorList>
            <person name="Miyauchi S."/>
            <person name="Rancon A."/>
            <person name="Drula E."/>
            <person name="Hage H."/>
            <person name="Chaduli D."/>
            <person name="Favel A."/>
            <person name="Grisel S."/>
            <person name="Henrissat B."/>
            <person name="Herpoel-Gimbert I."/>
            <person name="Ruiz-Duenas F.J."/>
            <person name="Chevret D."/>
            <person name="Hainaut M."/>
            <person name="Lin J."/>
            <person name="Wang M."/>
            <person name="Pangilinan J."/>
            <person name="Lipzen A."/>
            <person name="Lesage-Meessen L."/>
            <person name="Navarro D."/>
            <person name="Riley R."/>
            <person name="Grigoriev I.V."/>
            <person name="Zhou S."/>
            <person name="Raouche S."/>
            <person name="Rosso M.N."/>
        </authorList>
    </citation>
    <scope>NUCLEOTIDE SEQUENCE [LARGE SCALE GENOMIC DNA]</scope>
    <source>
        <strain evidence="2 3">BRFM 1820</strain>
    </source>
</reference>
<dbReference type="Proteomes" id="UP000256964">
    <property type="component" value="Unassembled WGS sequence"/>
</dbReference>
<evidence type="ECO:0000256" key="1">
    <source>
        <dbReference type="SAM" id="Phobius"/>
    </source>
</evidence>
<organism evidence="2 3">
    <name type="scientific">Lentinus brumalis</name>
    <dbReference type="NCBI Taxonomy" id="2498619"/>
    <lineage>
        <taxon>Eukaryota</taxon>
        <taxon>Fungi</taxon>
        <taxon>Dikarya</taxon>
        <taxon>Basidiomycota</taxon>
        <taxon>Agaricomycotina</taxon>
        <taxon>Agaricomycetes</taxon>
        <taxon>Polyporales</taxon>
        <taxon>Polyporaceae</taxon>
        <taxon>Lentinus</taxon>
    </lineage>
</organism>
<keyword evidence="1" id="KW-0472">Membrane</keyword>
<accession>A0A371D1R7</accession>
<evidence type="ECO:0000313" key="2">
    <source>
        <dbReference type="EMBL" id="RDX46474.1"/>
    </source>
</evidence>
<gene>
    <name evidence="2" type="ORF">OH76DRAFT_842492</name>
</gene>
<keyword evidence="1" id="KW-0812">Transmembrane</keyword>
<sequence>MSLCSPMAPAPSKERIVDSRNIYRTLIIAVLILARRRRRWRRRREGGGGCYHRIMVTEDPPRRAGSHLLGYRKGISVLVSSTSPAPSRERILSRGPADRSTAGWGHVVLW</sequence>
<evidence type="ECO:0000313" key="3">
    <source>
        <dbReference type="Proteomes" id="UP000256964"/>
    </source>
</evidence>
<feature type="transmembrane region" description="Helical" evidence="1">
    <location>
        <begin position="20"/>
        <end position="36"/>
    </location>
</feature>